<reference evidence="2 3" key="1">
    <citation type="submission" date="2015-04" db="EMBL/GenBank/DDBJ databases">
        <title>The draft genome sequence of Erythrobacter marinus HWDM-33.</title>
        <authorList>
            <person name="Zhuang L."/>
            <person name="Liu Y."/>
            <person name="Shao Z."/>
        </authorList>
    </citation>
    <scope>NUCLEOTIDE SEQUENCE [LARGE SCALE GENOMIC DNA]</scope>
    <source>
        <strain evidence="2 3">HWDM-33</strain>
    </source>
</reference>
<dbReference type="Pfam" id="PF00685">
    <property type="entry name" value="Sulfotransfer_1"/>
    <property type="match status" value="1"/>
</dbReference>
<dbReference type="RefSeq" id="WP_047093528.1">
    <property type="nucleotide sequence ID" value="NZ_LBHU01000002.1"/>
</dbReference>
<dbReference type="SUPFAM" id="SSF52540">
    <property type="entry name" value="P-loop containing nucleoside triphosphate hydrolases"/>
    <property type="match status" value="1"/>
</dbReference>
<dbReference type="InterPro" id="IPR027417">
    <property type="entry name" value="P-loop_NTPase"/>
</dbReference>
<dbReference type="EMBL" id="LBHU01000002">
    <property type="protein sequence ID" value="KLI63712.1"/>
    <property type="molecule type" value="Genomic_DNA"/>
</dbReference>
<protein>
    <recommendedName>
        <fullName evidence="1">Sulfotransferase domain-containing protein</fullName>
    </recommendedName>
</protein>
<dbReference type="Gene3D" id="3.40.50.300">
    <property type="entry name" value="P-loop containing nucleotide triphosphate hydrolases"/>
    <property type="match status" value="1"/>
</dbReference>
<organism evidence="2 3">
    <name type="scientific">Aurantiacibacter marinus</name>
    <dbReference type="NCBI Taxonomy" id="874156"/>
    <lineage>
        <taxon>Bacteria</taxon>
        <taxon>Pseudomonadati</taxon>
        <taxon>Pseudomonadota</taxon>
        <taxon>Alphaproteobacteria</taxon>
        <taxon>Sphingomonadales</taxon>
        <taxon>Erythrobacteraceae</taxon>
        <taxon>Aurantiacibacter</taxon>
    </lineage>
</organism>
<evidence type="ECO:0000259" key="1">
    <source>
        <dbReference type="Pfam" id="PF00685"/>
    </source>
</evidence>
<dbReference type="STRING" id="874156.GCA_001021555_01668"/>
<proteinExistence type="predicted"/>
<dbReference type="AlphaFoldDB" id="A0A0H0XP30"/>
<gene>
    <name evidence="2" type="ORF">AAV99_08255</name>
</gene>
<accession>A0A0H0XP30</accession>
<evidence type="ECO:0000313" key="3">
    <source>
        <dbReference type="Proteomes" id="UP000053455"/>
    </source>
</evidence>
<keyword evidence="3" id="KW-1185">Reference proteome</keyword>
<comment type="caution">
    <text evidence="2">The sequence shown here is derived from an EMBL/GenBank/DDBJ whole genome shotgun (WGS) entry which is preliminary data.</text>
</comment>
<sequence length="274" mass="30930">MNSKPIMVASHPRSGTHLVLDTLRRQFPTARSQRMFGRPLDHLYLNIERLTSEFRPFSDELAGKILSAVPNPLMKTHYLADLSETWVAEETGKLAGKWREAVAGAHVLYVHRDPREVMVSYKQFLSPDHADVADITLGAFLRRPHWNGRDTMLEWWVRHVESWLAVPGIMPFGFRELTSDPHATLAAIGAHIGRTPDMREPFLPKKPSSINRQRLNRLLSLAPSSTAIIADAKRFPAPNWHVASTDDDVSYLQQIAGPLMERLGYDPGAYSPAR</sequence>
<dbReference type="Proteomes" id="UP000053455">
    <property type="component" value="Unassembled WGS sequence"/>
</dbReference>
<evidence type="ECO:0000313" key="2">
    <source>
        <dbReference type="EMBL" id="KLI63712.1"/>
    </source>
</evidence>
<name>A0A0H0XP30_9SPHN</name>
<dbReference type="InterPro" id="IPR000863">
    <property type="entry name" value="Sulfotransferase_dom"/>
</dbReference>
<feature type="domain" description="Sulfotransferase" evidence="1">
    <location>
        <begin position="6"/>
        <end position="188"/>
    </location>
</feature>
<dbReference type="PATRIC" id="fig|874156.12.peg.1698"/>
<dbReference type="OrthoDB" id="8446141at2"/>